<protein>
    <recommendedName>
        <fullName evidence="2">DUF7747 domain-containing protein</fullName>
    </recommendedName>
</protein>
<keyword evidence="4" id="KW-1185">Reference proteome</keyword>
<dbReference type="PANTHER" id="PTHR31824:SF3">
    <property type="entry name" value="AAA DOMAIN-CONTAINING PROTEIN"/>
    <property type="match status" value="1"/>
</dbReference>
<name>A0AAV5U0B1_9BILA</name>
<feature type="domain" description="DUF7747" evidence="2">
    <location>
        <begin position="2"/>
        <end position="63"/>
    </location>
</feature>
<evidence type="ECO:0000259" key="2">
    <source>
        <dbReference type="Pfam" id="PF24927"/>
    </source>
</evidence>
<evidence type="ECO:0000313" key="4">
    <source>
        <dbReference type="Proteomes" id="UP001432027"/>
    </source>
</evidence>
<evidence type="ECO:0000313" key="3">
    <source>
        <dbReference type="EMBL" id="GMS99892.1"/>
    </source>
</evidence>
<sequence length="273" mass="30557">KRLPVMKSRDGVLRYVYGTRWEQTSYFLVVRIAVLPRCPRLKKRIIYACNSNNEIIGNIMIIYSYNEDGPIPQPAPRFSAAVDSLLRRKRAGGGGDDYDGYTYDVTTESGEPYIDVVADEPIEVRHSEEIASSPAPGRRTRGLLSGRGVGMGMQPRHQAEVKRRQRIMEFIQSQAGPYGKEEIVDCLWSLALETSRSKVISNIRRDFGVEIVTNDFGTEEMEGQEEHHHEDEVVEDGQMGKSDTVVDVGGGERVVEETVEDSPVEEAPVDPIA</sequence>
<organism evidence="3 4">
    <name type="scientific">Pristionchus entomophagus</name>
    <dbReference type="NCBI Taxonomy" id="358040"/>
    <lineage>
        <taxon>Eukaryota</taxon>
        <taxon>Metazoa</taxon>
        <taxon>Ecdysozoa</taxon>
        <taxon>Nematoda</taxon>
        <taxon>Chromadorea</taxon>
        <taxon>Rhabditida</taxon>
        <taxon>Rhabditina</taxon>
        <taxon>Diplogasteromorpha</taxon>
        <taxon>Diplogasteroidea</taxon>
        <taxon>Neodiplogasteridae</taxon>
        <taxon>Pristionchus</taxon>
    </lineage>
</organism>
<dbReference type="EMBL" id="BTSX01000005">
    <property type="protein sequence ID" value="GMS99892.1"/>
    <property type="molecule type" value="Genomic_DNA"/>
</dbReference>
<dbReference type="InterPro" id="IPR056649">
    <property type="entry name" value="DUF7747"/>
</dbReference>
<evidence type="ECO:0000256" key="1">
    <source>
        <dbReference type="SAM" id="MobiDB-lite"/>
    </source>
</evidence>
<accession>A0AAV5U0B1</accession>
<dbReference type="AlphaFoldDB" id="A0AAV5U0B1"/>
<dbReference type="Pfam" id="PF24927">
    <property type="entry name" value="DUF7747"/>
    <property type="match status" value="1"/>
</dbReference>
<gene>
    <name evidence="3" type="ORF">PENTCL1PPCAC_22067</name>
</gene>
<proteinExistence type="predicted"/>
<feature type="compositionally biased region" description="Acidic residues" evidence="1">
    <location>
        <begin position="257"/>
        <end position="273"/>
    </location>
</feature>
<feature type="non-terminal residue" evidence="3">
    <location>
        <position position="1"/>
    </location>
</feature>
<reference evidence="3" key="1">
    <citation type="submission" date="2023-10" db="EMBL/GenBank/DDBJ databases">
        <title>Genome assembly of Pristionchus species.</title>
        <authorList>
            <person name="Yoshida K."/>
            <person name="Sommer R.J."/>
        </authorList>
    </citation>
    <scope>NUCLEOTIDE SEQUENCE</scope>
    <source>
        <strain evidence="3">RS0144</strain>
    </source>
</reference>
<feature type="region of interest" description="Disordered" evidence="1">
    <location>
        <begin position="219"/>
        <end position="273"/>
    </location>
</feature>
<comment type="caution">
    <text evidence="3">The sequence shown here is derived from an EMBL/GenBank/DDBJ whole genome shotgun (WGS) entry which is preliminary data.</text>
</comment>
<dbReference type="PANTHER" id="PTHR31824">
    <property type="entry name" value="PROTEIN CBG17809"/>
    <property type="match status" value="1"/>
</dbReference>
<dbReference type="Proteomes" id="UP001432027">
    <property type="component" value="Unassembled WGS sequence"/>
</dbReference>